<evidence type="ECO:0000256" key="3">
    <source>
        <dbReference type="ARBA" id="ARBA00023002"/>
    </source>
</evidence>
<dbReference type="PANTHER" id="PTHR43963">
    <property type="entry name" value="CARBONYL REDUCTASE 1-RELATED"/>
    <property type="match status" value="1"/>
</dbReference>
<dbReference type="PRINTS" id="PR00080">
    <property type="entry name" value="SDRFAMILY"/>
</dbReference>
<dbReference type="InterPro" id="IPR036291">
    <property type="entry name" value="NAD(P)-bd_dom_sf"/>
</dbReference>
<dbReference type="CDD" id="cd05324">
    <property type="entry name" value="carb_red_PTCR-like_SDR_c"/>
    <property type="match status" value="1"/>
</dbReference>
<evidence type="ECO:0000256" key="1">
    <source>
        <dbReference type="ARBA" id="ARBA00006484"/>
    </source>
</evidence>
<gene>
    <name evidence="7" type="primary">LOC100200320</name>
</gene>
<comment type="similarity">
    <text evidence="1 5">Belongs to the short-chain dehydrogenases/reductases (SDR) family.</text>
</comment>
<dbReference type="InterPro" id="IPR045313">
    <property type="entry name" value="CBR1-like"/>
</dbReference>
<dbReference type="Pfam" id="PF00106">
    <property type="entry name" value="adh_short"/>
    <property type="match status" value="1"/>
</dbReference>
<keyword evidence="6" id="KW-1185">Reference proteome</keyword>
<dbReference type="InterPro" id="IPR002347">
    <property type="entry name" value="SDR_fam"/>
</dbReference>
<reference evidence="7" key="1">
    <citation type="submission" date="2025-08" db="UniProtKB">
        <authorList>
            <consortium name="RefSeq"/>
        </authorList>
    </citation>
    <scope>IDENTIFICATION</scope>
</reference>
<keyword evidence="2" id="KW-0521">NADP</keyword>
<name>A0ABM4D8B8_HYDVU</name>
<evidence type="ECO:0000256" key="2">
    <source>
        <dbReference type="ARBA" id="ARBA00022857"/>
    </source>
</evidence>
<dbReference type="EC" id="1.1.1.184" evidence="4"/>
<dbReference type="RefSeq" id="XP_065670571.1">
    <property type="nucleotide sequence ID" value="XM_065814499.1"/>
</dbReference>
<dbReference type="GeneID" id="100200320"/>
<dbReference type="SUPFAM" id="SSF51735">
    <property type="entry name" value="NAD(P)-binding Rossmann-fold domains"/>
    <property type="match status" value="1"/>
</dbReference>
<evidence type="ECO:0000256" key="5">
    <source>
        <dbReference type="RuleBase" id="RU000363"/>
    </source>
</evidence>
<organism evidence="6 7">
    <name type="scientific">Hydra vulgaris</name>
    <name type="common">Hydra</name>
    <name type="synonym">Hydra attenuata</name>
    <dbReference type="NCBI Taxonomy" id="6087"/>
    <lineage>
        <taxon>Eukaryota</taxon>
        <taxon>Metazoa</taxon>
        <taxon>Cnidaria</taxon>
        <taxon>Hydrozoa</taxon>
        <taxon>Hydroidolina</taxon>
        <taxon>Anthoathecata</taxon>
        <taxon>Aplanulata</taxon>
        <taxon>Hydridae</taxon>
        <taxon>Hydra</taxon>
    </lineage>
</organism>
<dbReference type="PANTHER" id="PTHR43963:SF4">
    <property type="entry name" value="CARBONYL REDUCTASE (NADPH)"/>
    <property type="match status" value="1"/>
</dbReference>
<dbReference type="InterPro" id="IPR020904">
    <property type="entry name" value="Sc_DH/Rdtase_CS"/>
</dbReference>
<dbReference type="PRINTS" id="PR00081">
    <property type="entry name" value="GDHRDH"/>
</dbReference>
<keyword evidence="3" id="KW-0560">Oxidoreductase</keyword>
<accession>A0ABM4D8B8</accession>
<proteinExistence type="inferred from homology"/>
<evidence type="ECO:0000313" key="6">
    <source>
        <dbReference type="Proteomes" id="UP001652625"/>
    </source>
</evidence>
<dbReference type="PROSITE" id="PS00061">
    <property type="entry name" value="ADH_SHORT"/>
    <property type="match status" value="1"/>
</dbReference>
<dbReference type="Gene3D" id="3.40.50.720">
    <property type="entry name" value="NAD(P)-binding Rossmann-like Domain"/>
    <property type="match status" value="1"/>
</dbReference>
<protein>
    <recommendedName>
        <fullName evidence="4">carbonyl reductase (NADPH)</fullName>
        <ecNumber evidence="4">1.1.1.184</ecNumber>
    </recommendedName>
</protein>
<sequence length="282" mass="31046">MSPRVFVVTGSNKGIGKSIVKLLLQDKEEKIVYLTSRNIELGLKAEEELAALNLHAEYHQLDITDQNSINSLRDHLLSKHGGLDVLVNNAAIAYKEASNAPFSEQAEVTINANFFGTVQVCDALFPILKPNARVVHVSSMVSEYAFNKLSDGRKQQFKNSDLTINGLKDLLLLFVEHAKSDTLVENGWPKTAYGMSKVGVSILTQLQQRKFDKNPELNITVNSCCPGLVNTDMTGGKYDNMLTPDEGADTPTYLTLLPVGDNSMPKGCFYKLRNPVPYPPSS</sequence>
<evidence type="ECO:0000313" key="7">
    <source>
        <dbReference type="RefSeq" id="XP_065670571.1"/>
    </source>
</evidence>
<evidence type="ECO:0000256" key="4">
    <source>
        <dbReference type="ARBA" id="ARBA00026118"/>
    </source>
</evidence>
<dbReference type="Proteomes" id="UP001652625">
    <property type="component" value="Chromosome 12"/>
</dbReference>